<dbReference type="SUPFAM" id="SSF101447">
    <property type="entry name" value="Formin homology 2 domain (FH2 domain)"/>
    <property type="match status" value="1"/>
</dbReference>
<evidence type="ECO:0000313" key="3">
    <source>
        <dbReference type="Proteomes" id="UP000015100"/>
    </source>
</evidence>
<dbReference type="InterPro" id="IPR012340">
    <property type="entry name" value="NA-bd_OB-fold"/>
</dbReference>
<dbReference type="EMBL" id="AQGS01000032">
    <property type="protein sequence ID" value="EPS44841.1"/>
    <property type="molecule type" value="Genomic_DNA"/>
</dbReference>
<protein>
    <submittedName>
        <fullName evidence="2">Uncharacterized protein</fullName>
    </submittedName>
</protein>
<feature type="compositionally biased region" description="Pro residues" evidence="1">
    <location>
        <begin position="63"/>
        <end position="76"/>
    </location>
</feature>
<dbReference type="OrthoDB" id="5368137at2759"/>
<comment type="caution">
    <text evidence="2">The sequence shown here is derived from an EMBL/GenBank/DDBJ whole genome shotgun (WGS) entry which is preliminary data.</text>
</comment>
<evidence type="ECO:0000313" key="2">
    <source>
        <dbReference type="EMBL" id="EPS44841.1"/>
    </source>
</evidence>
<dbReference type="HOGENOM" id="CLU_1348875_0_0_1"/>
<keyword evidence="3" id="KW-1185">Reference proteome</keyword>
<gene>
    <name evidence="2" type="ORF">H072_1145</name>
</gene>
<sequence length="203" mass="21759">MNTPLPAPVHLIQNVHYLPTGSKIRVLGCRSSNAIPPPFDRNTDTTAARTAEEQKKEERLPNHIPPPPPPPPPPLPSINGKGKAASSKATRISVAYTTAPAQVDMEKTYTLSVSIDLLLQSAKENLEKSMPPIDEGVWVNVTGYKQADGVLQAIVMAKVKGKLDLKAYEKAVVGMCAVREEAEKKVFEGSAMGSAVDGGQWAP</sequence>
<dbReference type="Gene3D" id="2.40.50.140">
    <property type="entry name" value="Nucleic acid-binding proteins"/>
    <property type="match status" value="1"/>
</dbReference>
<feature type="compositionally biased region" description="Basic and acidic residues" evidence="1">
    <location>
        <begin position="50"/>
        <end position="61"/>
    </location>
</feature>
<reference evidence="3" key="2">
    <citation type="submission" date="2013-04" db="EMBL/GenBank/DDBJ databases">
        <title>Genomic mechanisms accounting for the adaptation to parasitism in nematode-trapping fungi.</title>
        <authorList>
            <person name="Ahren D.G."/>
        </authorList>
    </citation>
    <scope>NUCLEOTIDE SEQUENCE [LARGE SCALE GENOMIC DNA]</scope>
    <source>
        <strain evidence="3">CBS 200.50</strain>
    </source>
</reference>
<accession>S8AV84</accession>
<organism evidence="2 3">
    <name type="scientific">Dactylellina haptotyla (strain CBS 200.50)</name>
    <name type="common">Nematode-trapping fungus</name>
    <name type="synonym">Monacrosporium haptotylum</name>
    <dbReference type="NCBI Taxonomy" id="1284197"/>
    <lineage>
        <taxon>Eukaryota</taxon>
        <taxon>Fungi</taxon>
        <taxon>Dikarya</taxon>
        <taxon>Ascomycota</taxon>
        <taxon>Pezizomycotina</taxon>
        <taxon>Orbiliomycetes</taxon>
        <taxon>Orbiliales</taxon>
        <taxon>Orbiliaceae</taxon>
        <taxon>Dactylellina</taxon>
    </lineage>
</organism>
<proteinExistence type="predicted"/>
<reference evidence="2 3" key="1">
    <citation type="journal article" date="2013" name="PLoS Genet.">
        <title>Genomic mechanisms accounting for the adaptation to parasitism in nematode-trapping fungi.</title>
        <authorList>
            <person name="Meerupati T."/>
            <person name="Andersson K.M."/>
            <person name="Friman E."/>
            <person name="Kumar D."/>
            <person name="Tunlid A."/>
            <person name="Ahren D."/>
        </authorList>
    </citation>
    <scope>NUCLEOTIDE SEQUENCE [LARGE SCALE GENOMIC DNA]</scope>
    <source>
        <strain evidence="2 3">CBS 200.50</strain>
    </source>
</reference>
<name>S8AV84_DACHA</name>
<dbReference type="Proteomes" id="UP000015100">
    <property type="component" value="Unassembled WGS sequence"/>
</dbReference>
<evidence type="ECO:0000256" key="1">
    <source>
        <dbReference type="SAM" id="MobiDB-lite"/>
    </source>
</evidence>
<feature type="region of interest" description="Disordered" evidence="1">
    <location>
        <begin position="34"/>
        <end position="84"/>
    </location>
</feature>
<dbReference type="AlphaFoldDB" id="S8AV84"/>